<dbReference type="AlphaFoldDB" id="A0A1Q5T9W8"/>
<protein>
    <submittedName>
        <fullName evidence="1">Uncharacterized protein</fullName>
    </submittedName>
</protein>
<reference evidence="1 2" key="1">
    <citation type="submission" date="2016-11" db="EMBL/GenBank/DDBJ databases">
        <authorList>
            <person name="Kadnikov V."/>
            <person name="Nazina T."/>
        </authorList>
    </citation>
    <scope>NUCLEOTIDE SEQUENCE [LARGE SCALE GENOMIC DNA]</scope>
    <source>
        <strain evidence="1 2">1017</strain>
    </source>
</reference>
<dbReference type="EMBL" id="MQMG01000001">
    <property type="protein sequence ID" value="OKO97034.1"/>
    <property type="molecule type" value="Genomic_DNA"/>
</dbReference>
<organism evidence="1 2">
    <name type="scientific">Geobacillus proteiniphilus</name>
    <dbReference type="NCBI Taxonomy" id="860353"/>
    <lineage>
        <taxon>Bacteria</taxon>
        <taxon>Bacillati</taxon>
        <taxon>Bacillota</taxon>
        <taxon>Bacilli</taxon>
        <taxon>Bacillales</taxon>
        <taxon>Anoxybacillaceae</taxon>
        <taxon>Geobacillus</taxon>
    </lineage>
</organism>
<evidence type="ECO:0000313" key="2">
    <source>
        <dbReference type="Proteomes" id="UP000186030"/>
    </source>
</evidence>
<name>A0A1Q5T9W8_9BACL</name>
<dbReference type="GeneID" id="93329344"/>
<accession>A0A1Q5T9W8</accession>
<dbReference type="Proteomes" id="UP000186030">
    <property type="component" value="Unassembled WGS sequence"/>
</dbReference>
<reference evidence="2" key="2">
    <citation type="submission" date="2017-01" db="EMBL/GenBank/DDBJ databases">
        <title>Genome sequencing and annotation of Geobacillus sp. 1017, a Hydrocarbon-Oxidizing Thermophilic Bacterium Isolated from a Heavy Oil Reservoir (China).</title>
        <authorList>
            <person name="Kadnikov V.V."/>
            <person name="Mardanov A.V."/>
            <person name="Poltaraus A.B."/>
            <person name="Sokolova D.S."/>
            <person name="Semenova E.M."/>
            <person name="Ravin N.V."/>
            <person name="Tourova T.P."/>
            <person name="Nazina T.N."/>
        </authorList>
    </citation>
    <scope>NUCLEOTIDE SEQUENCE [LARGE SCALE GENOMIC DNA]</scope>
    <source>
        <strain evidence="2">1017</strain>
    </source>
</reference>
<comment type="caution">
    <text evidence="1">The sequence shown here is derived from an EMBL/GenBank/DDBJ whole genome shotgun (WGS) entry which is preliminary data.</text>
</comment>
<proteinExistence type="predicted"/>
<evidence type="ECO:0000313" key="1">
    <source>
        <dbReference type="EMBL" id="OKO97034.1"/>
    </source>
</evidence>
<dbReference type="RefSeq" id="WP_023634618.1">
    <property type="nucleotide sequence ID" value="NZ_MQMG01000001.1"/>
</dbReference>
<gene>
    <name evidence="1" type="ORF">BRO54_0047</name>
</gene>
<sequence>MKVTIIKGPMFSQVEKDVYAYLAQVLPDEYKKVQERRSADEKAS</sequence>